<keyword evidence="2" id="KW-1185">Reference proteome</keyword>
<evidence type="ECO:0000313" key="2">
    <source>
        <dbReference type="Proteomes" id="UP000541444"/>
    </source>
</evidence>
<protein>
    <submittedName>
        <fullName evidence="1">Uncharacterized protein</fullName>
    </submittedName>
</protein>
<organism evidence="1 2">
    <name type="scientific">Kingdonia uniflora</name>
    <dbReference type="NCBI Taxonomy" id="39325"/>
    <lineage>
        <taxon>Eukaryota</taxon>
        <taxon>Viridiplantae</taxon>
        <taxon>Streptophyta</taxon>
        <taxon>Embryophyta</taxon>
        <taxon>Tracheophyta</taxon>
        <taxon>Spermatophyta</taxon>
        <taxon>Magnoliopsida</taxon>
        <taxon>Ranunculales</taxon>
        <taxon>Circaeasteraceae</taxon>
        <taxon>Kingdonia</taxon>
    </lineage>
</organism>
<dbReference type="Proteomes" id="UP000541444">
    <property type="component" value="Unassembled WGS sequence"/>
</dbReference>
<comment type="caution">
    <text evidence="1">The sequence shown here is derived from an EMBL/GenBank/DDBJ whole genome shotgun (WGS) entry which is preliminary data.</text>
</comment>
<reference evidence="1 2" key="1">
    <citation type="journal article" date="2020" name="IScience">
        <title>Genome Sequencing of the Endangered Kingdonia uniflora (Circaeasteraceae, Ranunculales) Reveals Potential Mechanisms of Evolutionary Specialization.</title>
        <authorList>
            <person name="Sun Y."/>
            <person name="Deng T."/>
            <person name="Zhang A."/>
            <person name="Moore M.J."/>
            <person name="Landis J.B."/>
            <person name="Lin N."/>
            <person name="Zhang H."/>
            <person name="Zhang X."/>
            <person name="Huang J."/>
            <person name="Zhang X."/>
            <person name="Sun H."/>
            <person name="Wang H."/>
        </authorList>
    </citation>
    <scope>NUCLEOTIDE SEQUENCE [LARGE SCALE GENOMIC DNA]</scope>
    <source>
        <strain evidence="1">TB1705</strain>
        <tissue evidence="1">Leaf</tissue>
    </source>
</reference>
<sequence length="112" mass="12743">MDTTPNTRYQKGIGFARDHRVGQKTVELHMKLFGYHDLDWDIPELVEVEAGELINGEPYAYLWDQLKYNFTTAEKRYLFLSAMAECLVCAEEEMEEQSSVSATGPSGSRSTV</sequence>
<name>A0A7J7P7H1_9MAGN</name>
<proteinExistence type="predicted"/>
<dbReference type="AlphaFoldDB" id="A0A7J7P7H1"/>
<evidence type="ECO:0000313" key="1">
    <source>
        <dbReference type="EMBL" id="KAF6175300.1"/>
    </source>
</evidence>
<dbReference type="EMBL" id="JACGCM010000196">
    <property type="protein sequence ID" value="KAF6175300.1"/>
    <property type="molecule type" value="Genomic_DNA"/>
</dbReference>
<accession>A0A7J7P7H1</accession>
<gene>
    <name evidence="1" type="ORF">GIB67_000393</name>
</gene>